<evidence type="ECO:0000256" key="3">
    <source>
        <dbReference type="SAM" id="SignalP"/>
    </source>
</evidence>
<organism evidence="4 5">
    <name type="scientific">Solanum bulbocastanum</name>
    <name type="common">Wild potato</name>
    <dbReference type="NCBI Taxonomy" id="147425"/>
    <lineage>
        <taxon>Eukaryota</taxon>
        <taxon>Viridiplantae</taxon>
        <taxon>Streptophyta</taxon>
        <taxon>Embryophyta</taxon>
        <taxon>Tracheophyta</taxon>
        <taxon>Spermatophyta</taxon>
        <taxon>Magnoliopsida</taxon>
        <taxon>eudicotyledons</taxon>
        <taxon>Gunneridae</taxon>
        <taxon>Pentapetalae</taxon>
        <taxon>asterids</taxon>
        <taxon>lamiids</taxon>
        <taxon>Solanales</taxon>
        <taxon>Solanaceae</taxon>
        <taxon>Solanoideae</taxon>
        <taxon>Solaneae</taxon>
        <taxon>Solanum</taxon>
    </lineage>
</organism>
<dbReference type="Pfam" id="PF00197">
    <property type="entry name" value="Kunitz_legume"/>
    <property type="match status" value="2"/>
</dbReference>
<keyword evidence="2" id="KW-0646">Protease inhibitor</keyword>
<dbReference type="Proteomes" id="UP001371456">
    <property type="component" value="Unassembled WGS sequence"/>
</dbReference>
<name>A0AAN8TN61_SOLBU</name>
<dbReference type="Gene3D" id="2.80.10.50">
    <property type="match status" value="2"/>
</dbReference>
<evidence type="ECO:0000313" key="4">
    <source>
        <dbReference type="EMBL" id="KAK6787793.1"/>
    </source>
</evidence>
<dbReference type="PANTHER" id="PTHR33107:SF26">
    <property type="entry name" value="MIRACULIN-LIKE"/>
    <property type="match status" value="1"/>
</dbReference>
<dbReference type="PROSITE" id="PS00283">
    <property type="entry name" value="SOYBEAN_KUNITZ"/>
    <property type="match status" value="2"/>
</dbReference>
<evidence type="ECO:0000313" key="5">
    <source>
        <dbReference type="Proteomes" id="UP001371456"/>
    </source>
</evidence>
<comment type="caution">
    <text evidence="4">The sequence shown here is derived from an EMBL/GenBank/DDBJ whole genome shotgun (WGS) entry which is preliminary data.</text>
</comment>
<dbReference type="InterPro" id="IPR002160">
    <property type="entry name" value="Prot_inh_Kunz-lg"/>
</dbReference>
<proteinExistence type="inferred from homology"/>
<dbReference type="PRINTS" id="PR00291">
    <property type="entry name" value="KUNITZINHBTR"/>
</dbReference>
<gene>
    <name evidence="4" type="ORF">RDI58_016318</name>
</gene>
<dbReference type="InterPro" id="IPR011065">
    <property type="entry name" value="Kunitz_inhibitor_STI-like_sf"/>
</dbReference>
<accession>A0AAN8TN61</accession>
<evidence type="ECO:0000256" key="1">
    <source>
        <dbReference type="ARBA" id="ARBA00005440"/>
    </source>
</evidence>
<keyword evidence="3" id="KW-0732">Signal</keyword>
<dbReference type="GO" id="GO:0004866">
    <property type="term" value="F:endopeptidase inhibitor activity"/>
    <property type="evidence" value="ECO:0007669"/>
    <property type="project" value="InterPro"/>
</dbReference>
<evidence type="ECO:0000256" key="2">
    <source>
        <dbReference type="ARBA" id="ARBA00022690"/>
    </source>
</evidence>
<keyword evidence="5" id="KW-1185">Reference proteome</keyword>
<dbReference type="CDD" id="cd23375">
    <property type="entry name" value="beta-trefoil_STI_VvMLP-like"/>
    <property type="match status" value="1"/>
</dbReference>
<dbReference type="SMART" id="SM00452">
    <property type="entry name" value="STI"/>
    <property type="match status" value="2"/>
</dbReference>
<dbReference type="PANTHER" id="PTHR33107">
    <property type="entry name" value="KUNITZ TRYPSIN INHIBITOR 2"/>
    <property type="match status" value="1"/>
</dbReference>
<dbReference type="AlphaFoldDB" id="A0AAN8TN61"/>
<protein>
    <submittedName>
        <fullName evidence="4">Uncharacterized protein</fullName>
    </submittedName>
</protein>
<comment type="similarity">
    <text evidence="1">Belongs to the protease inhibitor I3 (leguminous Kunitz-type inhibitor) family.</text>
</comment>
<feature type="chain" id="PRO_5042927658" evidence="3">
    <location>
        <begin position="21"/>
        <end position="365"/>
    </location>
</feature>
<feature type="signal peptide" evidence="3">
    <location>
        <begin position="1"/>
        <end position="20"/>
    </location>
</feature>
<sequence>MNTLLLLFSLSLSIIPFTLCVPNPSRILLASSSSPVLDINGDKVEAGPNYFILPVIRGKGGGLYPSNVKQHNSTCPRDIIQETDEVQQGLPVVFTRLDARKGVVRVSTDVNVRFYTPTICARETIWKLGAYDEKLKQYFVVTGGVEGNPGPKTVGSWFKIEEFGSDYKFVFCPSVSSSSSSSSSLSTVLDVNGNEVEAGPNYFILPVIRGRGGGGLSPFNVKQNNTCPRDIIQWDDEEQEGLPVVFTRMDAKKSVVRVSTDVNVRFYTPTICARETIWKLGDYDEKLKQYFVVTGGVEGNPGLKTVDNWFKIEKFGSGYKFVYCPSVCKFCKVICKDVGILITKDGVRLLVLSDTPYKVMFKKTF</sequence>
<reference evidence="4 5" key="1">
    <citation type="submission" date="2024-02" db="EMBL/GenBank/DDBJ databases">
        <title>de novo genome assembly of Solanum bulbocastanum strain 11H21.</title>
        <authorList>
            <person name="Hosaka A.J."/>
        </authorList>
    </citation>
    <scope>NUCLEOTIDE SEQUENCE [LARGE SCALE GENOMIC DNA]</scope>
    <source>
        <tissue evidence="4">Young leaves</tissue>
    </source>
</reference>
<dbReference type="SUPFAM" id="SSF50386">
    <property type="entry name" value="STI-like"/>
    <property type="match status" value="2"/>
</dbReference>
<dbReference type="EMBL" id="JBANQN010000006">
    <property type="protein sequence ID" value="KAK6787793.1"/>
    <property type="molecule type" value="Genomic_DNA"/>
</dbReference>